<dbReference type="Proteomes" id="UP001162891">
    <property type="component" value="Chromosome"/>
</dbReference>
<name>A0ABN6MX26_9BACT</name>
<evidence type="ECO:0000313" key="3">
    <source>
        <dbReference type="Proteomes" id="UP001162891"/>
    </source>
</evidence>
<evidence type="ECO:0000256" key="1">
    <source>
        <dbReference type="SAM" id="Phobius"/>
    </source>
</evidence>
<keyword evidence="1" id="KW-0812">Transmembrane</keyword>
<gene>
    <name evidence="2" type="ORF">AMOR_32740</name>
</gene>
<keyword evidence="1" id="KW-1133">Transmembrane helix</keyword>
<proteinExistence type="predicted"/>
<reference evidence="3" key="1">
    <citation type="journal article" date="2022" name="Int. J. Syst. Evol. Microbiol.">
        <title>Anaeromyxobacter oryzae sp. nov., Anaeromyxobacter diazotrophicus sp. nov. and Anaeromyxobacter paludicola sp. nov., isolated from paddy soils.</title>
        <authorList>
            <person name="Itoh H."/>
            <person name="Xu Z."/>
            <person name="Mise K."/>
            <person name="Masuda Y."/>
            <person name="Ushijima N."/>
            <person name="Hayakawa C."/>
            <person name="Shiratori Y."/>
            <person name="Senoo K."/>
        </authorList>
    </citation>
    <scope>NUCLEOTIDE SEQUENCE [LARGE SCALE GENOMIC DNA]</scope>
    <source>
        <strain evidence="3">Red232</strain>
    </source>
</reference>
<dbReference type="EMBL" id="AP025591">
    <property type="protein sequence ID" value="BDG04278.1"/>
    <property type="molecule type" value="Genomic_DNA"/>
</dbReference>
<keyword evidence="1" id="KW-0472">Membrane</keyword>
<dbReference type="RefSeq" id="WP_248352641.1">
    <property type="nucleotide sequence ID" value="NZ_AP025591.1"/>
</dbReference>
<evidence type="ECO:0000313" key="2">
    <source>
        <dbReference type="EMBL" id="BDG04278.1"/>
    </source>
</evidence>
<protein>
    <submittedName>
        <fullName evidence="2">Uncharacterized protein</fullName>
    </submittedName>
</protein>
<organism evidence="2 3">
    <name type="scientific">Anaeromyxobacter oryzae</name>
    <dbReference type="NCBI Taxonomy" id="2918170"/>
    <lineage>
        <taxon>Bacteria</taxon>
        <taxon>Pseudomonadati</taxon>
        <taxon>Myxococcota</taxon>
        <taxon>Myxococcia</taxon>
        <taxon>Myxococcales</taxon>
        <taxon>Cystobacterineae</taxon>
        <taxon>Anaeromyxobacteraceae</taxon>
        <taxon>Anaeromyxobacter</taxon>
    </lineage>
</organism>
<feature type="transmembrane region" description="Helical" evidence="1">
    <location>
        <begin position="20"/>
        <end position="39"/>
    </location>
</feature>
<accession>A0ABN6MX26</accession>
<keyword evidence="3" id="KW-1185">Reference proteome</keyword>
<sequence length="168" mass="17776">MTRRHPRGPLAASQRGSGILLAIVVVLVVSVIAVGIVRYTSRELAGATASKQATALVACAEAGRGLLLSQFRSVGIAPTQLTAMNIPLDADKYTNAVGGHIDSSNVQVEQVTMLPLGTFGSERKNTRDITNIANPALGQLGGKPYRLMVHCSDHGRQLEVEFGVRFGL</sequence>